<dbReference type="PANTHER" id="PTHR32432">
    <property type="entry name" value="CELL DIVISION PROTEIN FTSA-RELATED"/>
    <property type="match status" value="1"/>
</dbReference>
<dbReference type="SMART" id="SM00842">
    <property type="entry name" value="FtsA"/>
    <property type="match status" value="1"/>
</dbReference>
<proteinExistence type="predicted"/>
<dbReference type="Proteomes" id="UP000036923">
    <property type="component" value="Unassembled WGS sequence"/>
</dbReference>
<dbReference type="AlphaFoldDB" id="A0A0L6JLS5"/>
<dbReference type="eggNOG" id="COG4972">
    <property type="taxonomic scope" value="Bacteria"/>
</dbReference>
<keyword evidence="3" id="KW-1185">Reference proteome</keyword>
<name>A0A0L6JLS5_9FIRM</name>
<sequence length="361" mass="40968">MLKKTFLAVDIGNTNVKAVWGYYNKQTICILEYDIIKAPENVIKDGKITDVEMMATTLKDIIKKNRIKVNKLIMNISGTGVITREVQLPRSTDEELENILKYDAQQYFPVDLENYVMDFRVLDDAPIGSDNMCRVLLVAVPIKQADEYMKIAERLKLDMEAIDIPANSITKLLFGIGSTKSACSNISAKEEFVVLDIGSDTTGVYIFQNSKLMFNRILLIGSGEIDRYISNSMEIDYLDAQKIKLDRGRVFNEEEEANETIENINLCNYIRPAVDNLILDINRLVEFYVSRSSFGGIKKMYICGGGSQLQGLGKYIGNYFNIPVDYLHKFLNIEYKGKKGMDKFTADFVYMINATGTLIRE</sequence>
<dbReference type="SUPFAM" id="SSF53067">
    <property type="entry name" value="Actin-like ATPase domain"/>
    <property type="match status" value="2"/>
</dbReference>
<dbReference type="RefSeq" id="WP_036938241.1">
    <property type="nucleotide sequence ID" value="NZ_JQKC01000006.1"/>
</dbReference>
<dbReference type="InterPro" id="IPR050696">
    <property type="entry name" value="FtsA/MreB"/>
</dbReference>
<evidence type="ECO:0000259" key="1">
    <source>
        <dbReference type="SMART" id="SM00842"/>
    </source>
</evidence>
<evidence type="ECO:0000313" key="2">
    <source>
        <dbReference type="EMBL" id="KNY26708.1"/>
    </source>
</evidence>
<dbReference type="CDD" id="cd24049">
    <property type="entry name" value="ASKHA_NBD_PilM"/>
    <property type="match status" value="1"/>
</dbReference>
<comment type="caution">
    <text evidence="2">The sequence shown here is derived from an EMBL/GenBank/DDBJ whole genome shotgun (WGS) entry which is preliminary data.</text>
</comment>
<dbReference type="OrthoDB" id="5291956at2"/>
<dbReference type="InterPro" id="IPR003494">
    <property type="entry name" value="SHS2_FtsA"/>
</dbReference>
<protein>
    <submittedName>
        <fullName evidence="2">Type IV pilus assembly protein PilM</fullName>
    </submittedName>
</protein>
<evidence type="ECO:0000313" key="3">
    <source>
        <dbReference type="Proteomes" id="UP000036923"/>
    </source>
</evidence>
<dbReference type="Gene3D" id="3.30.420.40">
    <property type="match status" value="2"/>
</dbReference>
<accession>A0A0L6JLS5</accession>
<gene>
    <name evidence="2" type="ORF">Bccel_1973</name>
</gene>
<dbReference type="PANTHER" id="PTHR32432:SF3">
    <property type="entry name" value="ETHANOLAMINE UTILIZATION PROTEIN EUTJ"/>
    <property type="match status" value="1"/>
</dbReference>
<dbReference type="NCBIfam" id="TIGR01175">
    <property type="entry name" value="pilM"/>
    <property type="match status" value="1"/>
</dbReference>
<feature type="domain" description="SHS2" evidence="1">
    <location>
        <begin position="6"/>
        <end position="169"/>
    </location>
</feature>
<dbReference type="GO" id="GO:0051301">
    <property type="term" value="P:cell division"/>
    <property type="evidence" value="ECO:0007669"/>
    <property type="project" value="InterPro"/>
</dbReference>
<dbReference type="EMBL" id="LGTC01000001">
    <property type="protein sequence ID" value="KNY26708.1"/>
    <property type="molecule type" value="Genomic_DNA"/>
</dbReference>
<dbReference type="PIRSF" id="PIRSF019169">
    <property type="entry name" value="PilM"/>
    <property type="match status" value="1"/>
</dbReference>
<organism evidence="2 3">
    <name type="scientific">Pseudobacteroides cellulosolvens ATCC 35603 = DSM 2933</name>
    <dbReference type="NCBI Taxonomy" id="398512"/>
    <lineage>
        <taxon>Bacteria</taxon>
        <taxon>Bacillati</taxon>
        <taxon>Bacillota</taxon>
        <taxon>Clostridia</taxon>
        <taxon>Eubacteriales</taxon>
        <taxon>Oscillospiraceae</taxon>
        <taxon>Pseudobacteroides</taxon>
    </lineage>
</organism>
<dbReference type="InterPro" id="IPR005883">
    <property type="entry name" value="PilM"/>
</dbReference>
<dbReference type="STRING" id="398512.Bccel_1973"/>
<dbReference type="Pfam" id="PF11104">
    <property type="entry name" value="PilM_2"/>
    <property type="match status" value="1"/>
</dbReference>
<dbReference type="InterPro" id="IPR043129">
    <property type="entry name" value="ATPase_NBD"/>
</dbReference>
<dbReference type="Gene3D" id="3.30.1490.300">
    <property type="match status" value="1"/>
</dbReference>
<reference evidence="3" key="1">
    <citation type="submission" date="2015-07" db="EMBL/GenBank/DDBJ databases">
        <title>Near-Complete Genome Sequence of the Cellulolytic Bacterium Bacteroides (Pseudobacteroides) cellulosolvens ATCC 35603.</title>
        <authorList>
            <person name="Dassa B."/>
            <person name="Utturkar S.M."/>
            <person name="Klingeman D.M."/>
            <person name="Hurt R.A."/>
            <person name="Keller M."/>
            <person name="Xu J."/>
            <person name="Reddy Y.H.K."/>
            <person name="Borovok I."/>
            <person name="Grinberg I.R."/>
            <person name="Lamed R."/>
            <person name="Zhivin O."/>
            <person name="Bayer E.A."/>
            <person name="Brown S.D."/>
        </authorList>
    </citation>
    <scope>NUCLEOTIDE SEQUENCE [LARGE SCALE GENOMIC DNA]</scope>
    <source>
        <strain evidence="3">DSM 2933</strain>
    </source>
</reference>